<dbReference type="AlphaFoldDB" id="A0A439D4Y0"/>
<name>A0A439D4Y0_9PEZI</name>
<sequence length="214" mass="23719">MLAVDSTTSVNTSTQAYLSTTIAVLASFVLPMNVRSLRNLEITSYDFFFKAVDLPIDGREPINFGDMRAKFLDFAEYLFNNFFLPVKASTKKTPQPSPALHSAVQEAQGHSGQQYVGTGPRLSALRRDCLVRDRHRCVISRKFDFSEAVKRSRAPGGPQDDEGNLIANDPIEPAPLEVAHILPHSLTKANENGELVRRLTLLHSPKLKSHPGCF</sequence>
<comment type="caution">
    <text evidence="3">The sequence shown here is derived from an EMBL/GenBank/DDBJ whole genome shotgun (WGS) entry which is preliminary data.</text>
</comment>
<gene>
    <name evidence="3" type="ORF">EKO27_g5661</name>
</gene>
<feature type="transmembrane region" description="Helical" evidence="2">
    <location>
        <begin position="16"/>
        <end position="34"/>
    </location>
</feature>
<keyword evidence="2" id="KW-0472">Membrane</keyword>
<reference evidence="3 4" key="1">
    <citation type="submission" date="2018-12" db="EMBL/GenBank/DDBJ databases">
        <title>Draft genome sequence of Xylaria grammica IHI A82.</title>
        <authorList>
            <person name="Buettner E."/>
            <person name="Kellner H."/>
        </authorList>
    </citation>
    <scope>NUCLEOTIDE SEQUENCE [LARGE SCALE GENOMIC DNA]</scope>
    <source>
        <strain evidence="3 4">IHI A82</strain>
    </source>
</reference>
<evidence type="ECO:0000313" key="4">
    <source>
        <dbReference type="Proteomes" id="UP000286045"/>
    </source>
</evidence>
<dbReference type="Proteomes" id="UP000286045">
    <property type="component" value="Unassembled WGS sequence"/>
</dbReference>
<evidence type="ECO:0000313" key="3">
    <source>
        <dbReference type="EMBL" id="RWA09443.1"/>
    </source>
</evidence>
<evidence type="ECO:0008006" key="5">
    <source>
        <dbReference type="Google" id="ProtNLM"/>
    </source>
</evidence>
<dbReference type="EMBL" id="RYZI01000154">
    <property type="protein sequence ID" value="RWA09443.1"/>
    <property type="molecule type" value="Genomic_DNA"/>
</dbReference>
<keyword evidence="4" id="KW-1185">Reference proteome</keyword>
<protein>
    <recommendedName>
        <fullName evidence="5">HNH nuclease domain-containing protein</fullName>
    </recommendedName>
</protein>
<organism evidence="3 4">
    <name type="scientific">Xylaria grammica</name>
    <dbReference type="NCBI Taxonomy" id="363999"/>
    <lineage>
        <taxon>Eukaryota</taxon>
        <taxon>Fungi</taxon>
        <taxon>Dikarya</taxon>
        <taxon>Ascomycota</taxon>
        <taxon>Pezizomycotina</taxon>
        <taxon>Sordariomycetes</taxon>
        <taxon>Xylariomycetidae</taxon>
        <taxon>Xylariales</taxon>
        <taxon>Xylariaceae</taxon>
        <taxon>Xylaria</taxon>
    </lineage>
</organism>
<feature type="region of interest" description="Disordered" evidence="1">
    <location>
        <begin position="149"/>
        <end position="169"/>
    </location>
</feature>
<proteinExistence type="predicted"/>
<dbReference type="STRING" id="363999.A0A439D4Y0"/>
<accession>A0A439D4Y0</accession>
<evidence type="ECO:0000256" key="2">
    <source>
        <dbReference type="SAM" id="Phobius"/>
    </source>
</evidence>
<evidence type="ECO:0000256" key="1">
    <source>
        <dbReference type="SAM" id="MobiDB-lite"/>
    </source>
</evidence>
<keyword evidence="2" id="KW-1133">Transmembrane helix</keyword>
<keyword evidence="2" id="KW-0812">Transmembrane</keyword>